<dbReference type="Pfam" id="PF26341">
    <property type="entry name" value="AAA_SelU"/>
    <property type="match status" value="1"/>
</dbReference>
<dbReference type="GO" id="GO:0016740">
    <property type="term" value="F:transferase activity"/>
    <property type="evidence" value="ECO:0007669"/>
    <property type="project" value="UniProtKB-KW"/>
</dbReference>
<dbReference type="Pfam" id="PF00581">
    <property type="entry name" value="Rhodanese"/>
    <property type="match status" value="1"/>
</dbReference>
<keyword evidence="3" id="KW-0808">Transferase</keyword>
<proteinExistence type="predicted"/>
<evidence type="ECO:0000313" key="3">
    <source>
        <dbReference type="EMBL" id="MDZ5459324.1"/>
    </source>
</evidence>
<reference evidence="3 4" key="1">
    <citation type="submission" date="2023-11" db="EMBL/GenBank/DDBJ databases">
        <title>Draft genome of Azohydromonas lata strain H1 (DSM1123), a polyhydroxyalkanoate producer.</title>
        <authorList>
            <person name="Traversa D."/>
            <person name="D'Addabbo P."/>
            <person name="Pazzani C."/>
            <person name="Manzari C."/>
            <person name="Chiara M."/>
            <person name="Scrascia M."/>
        </authorList>
    </citation>
    <scope>NUCLEOTIDE SEQUENCE [LARGE SCALE GENOMIC DNA]</scope>
    <source>
        <strain evidence="3 4">H1</strain>
    </source>
</reference>
<dbReference type="PANTHER" id="PTHR30401:SF0">
    <property type="entry name" value="TRNA 2-SELENOURIDINE SYNTHASE"/>
    <property type="match status" value="1"/>
</dbReference>
<evidence type="ECO:0000313" key="4">
    <source>
        <dbReference type="Proteomes" id="UP001293718"/>
    </source>
</evidence>
<accession>A0ABU5IKA3</accession>
<name>A0ABU5IKA3_9BURK</name>
<dbReference type="NCBIfam" id="TIGR03167">
    <property type="entry name" value="tRNA_sel_U_synt"/>
    <property type="match status" value="1"/>
</dbReference>
<dbReference type="Gene3D" id="3.40.250.10">
    <property type="entry name" value="Rhodanese-like domain"/>
    <property type="match status" value="1"/>
</dbReference>
<dbReference type="NCBIfam" id="NF008752">
    <property type="entry name" value="PRK11784.1-4"/>
    <property type="match status" value="1"/>
</dbReference>
<organism evidence="3 4">
    <name type="scientific">Azohydromonas lata</name>
    <dbReference type="NCBI Taxonomy" id="45677"/>
    <lineage>
        <taxon>Bacteria</taxon>
        <taxon>Pseudomonadati</taxon>
        <taxon>Pseudomonadota</taxon>
        <taxon>Betaproteobacteria</taxon>
        <taxon>Burkholderiales</taxon>
        <taxon>Sphaerotilaceae</taxon>
        <taxon>Azohydromonas</taxon>
    </lineage>
</organism>
<dbReference type="EC" id="2.5.1.-" evidence="3"/>
<gene>
    <name evidence="3" type="primary">mnmH</name>
    <name evidence="3" type="ORF">SM757_22355</name>
</gene>
<evidence type="ECO:0000256" key="1">
    <source>
        <dbReference type="ARBA" id="ARBA00023266"/>
    </source>
</evidence>
<comment type="caution">
    <text evidence="3">The sequence shown here is derived from an EMBL/GenBank/DDBJ whole genome shotgun (WGS) entry which is preliminary data.</text>
</comment>
<feature type="domain" description="Rhodanese" evidence="2">
    <location>
        <begin position="21"/>
        <end position="137"/>
    </location>
</feature>
<dbReference type="SUPFAM" id="SSF52821">
    <property type="entry name" value="Rhodanese/Cell cycle control phosphatase"/>
    <property type="match status" value="1"/>
</dbReference>
<dbReference type="InterPro" id="IPR017582">
    <property type="entry name" value="SelU"/>
</dbReference>
<dbReference type="EMBL" id="JAXOJX010000042">
    <property type="protein sequence ID" value="MDZ5459324.1"/>
    <property type="molecule type" value="Genomic_DNA"/>
</dbReference>
<dbReference type="PROSITE" id="PS50206">
    <property type="entry name" value="RHODANESE_3"/>
    <property type="match status" value="1"/>
</dbReference>
<evidence type="ECO:0000259" key="2">
    <source>
        <dbReference type="PROSITE" id="PS50206"/>
    </source>
</evidence>
<dbReference type="InterPro" id="IPR058840">
    <property type="entry name" value="AAA_SelU"/>
</dbReference>
<dbReference type="NCBIfam" id="NF008750">
    <property type="entry name" value="PRK11784.1-2"/>
    <property type="match status" value="1"/>
</dbReference>
<dbReference type="Proteomes" id="UP001293718">
    <property type="component" value="Unassembled WGS sequence"/>
</dbReference>
<dbReference type="SMART" id="SM00450">
    <property type="entry name" value="RHOD"/>
    <property type="match status" value="1"/>
</dbReference>
<sequence length="353" mass="40000">MSLTIVEVREAAERLGEYDSVIDARSPGEFAEDFLPRAENWPVLDDGERRLVGTLYKQVSALHARKVGAALVARNVAQHIERHVADKPREWRPLVYCWRGGQRSGSLAWFLSQIGFRTQQLAGGYKAFRNLVREDLDVLPARLEFHVLAGRTGSGKTRLLQSLREQGAQVLDLEALACHRGSVLGGLPNQPQPPQKRFDTLLWQALRALDPARPVFVESESQKVGNVRVPDALMLRLREHGRCTVVEMDEAARVELLLQEYGFFAADPERFCRLIDGLVELRGRDTVQHWQRQARAGDWAGVFAEMMREHYDPLYLRSMDRHFRHLAQAPRLALRDGGDESLEAAARELLSQA</sequence>
<dbReference type="InterPro" id="IPR001763">
    <property type="entry name" value="Rhodanese-like_dom"/>
</dbReference>
<dbReference type="InterPro" id="IPR036873">
    <property type="entry name" value="Rhodanese-like_dom_sf"/>
</dbReference>
<keyword evidence="4" id="KW-1185">Reference proteome</keyword>
<keyword evidence="1" id="KW-0711">Selenium</keyword>
<dbReference type="RefSeq" id="WP_322467105.1">
    <property type="nucleotide sequence ID" value="NZ_JAXOJX010000042.1"/>
</dbReference>
<protein>
    <submittedName>
        <fullName evidence="3">tRNA 2-selenouridine(34) synthase MnmH</fullName>
        <ecNumber evidence="3">2.5.1.-</ecNumber>
    </submittedName>
</protein>
<dbReference type="PANTHER" id="PTHR30401">
    <property type="entry name" value="TRNA 2-SELENOURIDINE SYNTHASE"/>
    <property type="match status" value="1"/>
</dbReference>